<dbReference type="AlphaFoldDB" id="A0A1B1TE45"/>
<evidence type="ECO:0008006" key="2">
    <source>
        <dbReference type="Google" id="ProtNLM"/>
    </source>
</evidence>
<dbReference type="EMBL" id="KP211893">
    <property type="protein sequence ID" value="ANV80559.1"/>
    <property type="molecule type" value="Genomic_DNA"/>
</dbReference>
<dbReference type="PANTHER" id="PTHR35866">
    <property type="entry name" value="PUTATIVE-RELATED"/>
    <property type="match status" value="1"/>
</dbReference>
<dbReference type="Pfam" id="PF03692">
    <property type="entry name" value="CxxCxxCC"/>
    <property type="match status" value="1"/>
</dbReference>
<sequence length="154" mass="17721">MKAPWWMKGVPFSCQPECGKCCDEPGGIVFLSTNDAKRIAEHFDMEVSDWLERDCRKTLDGRYILNSRKSDDVCIYLDGSKQCDIYQVRPQQCAAFPWWSENLSSERAWKDVKKSCPGLTSDDAILIDGNTIRIQIFSDRQATKGFRSWPNKNK</sequence>
<reference evidence="1" key="2">
    <citation type="journal article" date="2015" name="ISME J.">
        <title>A new class of marine Euryarchaeota group II from the Mediterranean deep chlorophyll maximum.</title>
        <authorList>
            <person name="Martin-Cuadrado A.B."/>
            <person name="Garcia-Heredia I."/>
            <person name="Molto A.G."/>
            <person name="Lopez-Ubeda R."/>
            <person name="Kimes N."/>
            <person name="Lopez-Garcia P."/>
            <person name="Moreira D."/>
            <person name="Rodriguez-Valera F."/>
        </authorList>
    </citation>
    <scope>NUCLEOTIDE SEQUENCE</scope>
</reference>
<accession>A0A1B1TE45</accession>
<dbReference type="InterPro" id="IPR005358">
    <property type="entry name" value="Puta_zinc/iron-chelating_dom"/>
</dbReference>
<organism evidence="1">
    <name type="scientific">uncultured Poseidoniia archaeon</name>
    <dbReference type="NCBI Taxonomy" id="1697135"/>
    <lineage>
        <taxon>Archaea</taxon>
        <taxon>Methanobacteriati</taxon>
        <taxon>Thermoplasmatota</taxon>
        <taxon>Candidatus Poseidoniia</taxon>
        <taxon>environmental samples</taxon>
    </lineage>
</organism>
<evidence type="ECO:0000313" key="1">
    <source>
        <dbReference type="EMBL" id="ANV80559.1"/>
    </source>
</evidence>
<dbReference type="PANTHER" id="PTHR35866:SF1">
    <property type="entry name" value="YKGJ FAMILY CYSTEINE CLUSTER PROTEIN"/>
    <property type="match status" value="1"/>
</dbReference>
<reference evidence="1" key="1">
    <citation type="submission" date="2014-11" db="EMBL/GenBank/DDBJ databases">
        <authorList>
            <person name="Zhu J."/>
            <person name="Qi W."/>
            <person name="Song R."/>
        </authorList>
    </citation>
    <scope>NUCLEOTIDE SEQUENCE</scope>
</reference>
<proteinExistence type="predicted"/>
<protein>
    <recommendedName>
        <fullName evidence="2">Fe-S oxidoreductase</fullName>
    </recommendedName>
</protein>
<name>A0A1B1TE45_9ARCH</name>